<evidence type="ECO:0000256" key="1">
    <source>
        <dbReference type="ARBA" id="ARBA00022729"/>
    </source>
</evidence>
<feature type="signal peptide" evidence="2">
    <location>
        <begin position="1"/>
        <end position="24"/>
    </location>
</feature>
<dbReference type="SUPFAM" id="SSF53850">
    <property type="entry name" value="Periplasmic binding protein-like II"/>
    <property type="match status" value="1"/>
</dbReference>
<gene>
    <name evidence="4" type="ORF">JMM60_00540</name>
</gene>
<dbReference type="PANTHER" id="PTHR30570">
    <property type="entry name" value="PERIPLASMIC PHOSPHATE BINDING COMPONENT OF PHOSPHATE ABC TRANSPORTER"/>
    <property type="match status" value="1"/>
</dbReference>
<comment type="caution">
    <text evidence="4">The sequence shown here is derived from an EMBL/GenBank/DDBJ whole genome shotgun (WGS) entry which is preliminary data.</text>
</comment>
<keyword evidence="1 2" id="KW-0732">Signal</keyword>
<dbReference type="RefSeq" id="WP_202246977.1">
    <property type="nucleotide sequence ID" value="NZ_JAESJJ010000001.1"/>
</dbReference>
<dbReference type="InterPro" id="IPR024370">
    <property type="entry name" value="PBP_domain"/>
</dbReference>
<evidence type="ECO:0000313" key="4">
    <source>
        <dbReference type="EMBL" id="MBL3607290.1"/>
    </source>
</evidence>
<feature type="domain" description="PBP" evidence="3">
    <location>
        <begin position="137"/>
        <end position="352"/>
    </location>
</feature>
<dbReference type="Proteomes" id="UP000604473">
    <property type="component" value="Unassembled WGS sequence"/>
</dbReference>
<dbReference type="Gene3D" id="3.30.1330.60">
    <property type="entry name" value="OmpA-like domain"/>
    <property type="match status" value="1"/>
</dbReference>
<protein>
    <submittedName>
        <fullName evidence="4">Substrate-binding domain-containing protein</fullName>
    </submittedName>
</protein>
<dbReference type="SUPFAM" id="SSF103088">
    <property type="entry name" value="OmpA-like"/>
    <property type="match status" value="1"/>
</dbReference>
<proteinExistence type="predicted"/>
<dbReference type="PANTHER" id="PTHR30570:SF1">
    <property type="entry name" value="PHOSPHATE-BINDING PROTEIN PSTS"/>
    <property type="match status" value="1"/>
</dbReference>
<sequence length="536" mass="55714">MRFLTGAVLLCAALFLSATRPASAGEVTLVPREDGAVEIGGRLLGFDGEVYRLDTIYGPLAVNAAGVTCAGAACPGPGAQVTRIALSGSPALADMLMPALIEGFAAARGLVVERGAEGRDRLFRLRLPDGGPLRAEIALASGSTGEGFADLLTGAAQIVMADREILPEEIDRAREAGLGDLSAPFRRRIVALDGIVPVVAPDTRLGDPADGLSQAALLGLLTGEIADRSGPGGPEAPVTVHLPGHAGQGLRQLPEARVLGGRSPVASARRHGRAAAVATAVAADPTGLGLARVSALGDAVQVPLADGCGTRLLASHQSVKTGDYPYVAPLSLYLGRPRLPRLARDFLDYLATPAAQIAIRRAGFVDLLRDEIPLGRQGDRLALAIAEARPGNGLRELKRLVATLGGAVRLSETFRSGPRGPDARWRANVAALAEALEAGHFDGRRLILAGFSEGSGGSEASAVRARREAEAVRDAIRAAATAADYDRVRLEVAGFGDLLPVMCDGGSGKAGPEQSRDRPSGDWARRLNRRVEVWLR</sequence>
<dbReference type="Gene3D" id="3.40.190.10">
    <property type="entry name" value="Periplasmic binding protein-like II"/>
    <property type="match status" value="2"/>
</dbReference>
<feature type="chain" id="PRO_5047289596" evidence="2">
    <location>
        <begin position="25"/>
        <end position="536"/>
    </location>
</feature>
<evidence type="ECO:0000256" key="2">
    <source>
        <dbReference type="SAM" id="SignalP"/>
    </source>
</evidence>
<accession>A0ABS1RMK6</accession>
<dbReference type="Pfam" id="PF12849">
    <property type="entry name" value="PBP_like_2"/>
    <property type="match status" value="1"/>
</dbReference>
<keyword evidence="5" id="KW-1185">Reference proteome</keyword>
<evidence type="ECO:0000313" key="5">
    <source>
        <dbReference type="Proteomes" id="UP000604473"/>
    </source>
</evidence>
<dbReference type="EMBL" id="JAESJJ010000001">
    <property type="protein sequence ID" value="MBL3607290.1"/>
    <property type="molecule type" value="Genomic_DNA"/>
</dbReference>
<dbReference type="InterPro" id="IPR036737">
    <property type="entry name" value="OmpA-like_sf"/>
</dbReference>
<reference evidence="4 5" key="1">
    <citation type="submission" date="2021-01" db="EMBL/GenBank/DDBJ databases">
        <title>Draft genomes of Rhodovulum sulfidophilum.</title>
        <authorList>
            <person name="Guzman M.S."/>
        </authorList>
    </citation>
    <scope>NUCLEOTIDE SEQUENCE [LARGE SCALE GENOMIC DNA]</scope>
    <source>
        <strain evidence="4 5">AB35</strain>
    </source>
</reference>
<name>A0ABS1RMK6_RHOSU</name>
<organism evidence="4 5">
    <name type="scientific">Rhodovulum sulfidophilum</name>
    <name type="common">Rhodobacter sulfidophilus</name>
    <dbReference type="NCBI Taxonomy" id="35806"/>
    <lineage>
        <taxon>Bacteria</taxon>
        <taxon>Pseudomonadati</taxon>
        <taxon>Pseudomonadota</taxon>
        <taxon>Alphaproteobacteria</taxon>
        <taxon>Rhodobacterales</taxon>
        <taxon>Paracoccaceae</taxon>
        <taxon>Rhodovulum</taxon>
    </lineage>
</organism>
<evidence type="ECO:0000259" key="3">
    <source>
        <dbReference type="Pfam" id="PF12849"/>
    </source>
</evidence>
<dbReference type="InterPro" id="IPR050811">
    <property type="entry name" value="Phosphate_ABC_transporter"/>
</dbReference>